<dbReference type="InterPro" id="IPR013130">
    <property type="entry name" value="Fe3_Rdtase_TM_dom"/>
</dbReference>
<dbReference type="Pfam" id="PF01794">
    <property type="entry name" value="Ferric_reduct"/>
    <property type="match status" value="1"/>
</dbReference>
<dbReference type="AlphaFoldDB" id="A0A9N9JIK9"/>
<comment type="subcellular location">
    <subcellularLocation>
        <location evidence="1">Membrane</location>
        <topology evidence="1">Multi-pass membrane protein</topology>
    </subcellularLocation>
</comment>
<evidence type="ECO:0000256" key="6">
    <source>
        <dbReference type="ARBA" id="ARBA00023136"/>
    </source>
</evidence>
<evidence type="ECO:0000313" key="11">
    <source>
        <dbReference type="Proteomes" id="UP000789396"/>
    </source>
</evidence>
<keyword evidence="5" id="KW-0813">Transport</keyword>
<evidence type="ECO:0000259" key="9">
    <source>
        <dbReference type="Pfam" id="PF01794"/>
    </source>
</evidence>
<accession>A0A9N9JIK9</accession>
<evidence type="ECO:0000313" key="10">
    <source>
        <dbReference type="EMBL" id="CAG8781045.1"/>
    </source>
</evidence>
<feature type="transmembrane region" description="Helical" evidence="8">
    <location>
        <begin position="209"/>
        <end position="231"/>
    </location>
</feature>
<protein>
    <submittedName>
        <fullName evidence="10">19414_t:CDS:1</fullName>
    </submittedName>
</protein>
<feature type="non-terminal residue" evidence="10">
    <location>
        <position position="1"/>
    </location>
</feature>
<dbReference type="GO" id="GO:0043020">
    <property type="term" value="C:NADPH oxidase complex"/>
    <property type="evidence" value="ECO:0007669"/>
    <property type="project" value="TreeGrafter"/>
</dbReference>
<evidence type="ECO:0000256" key="4">
    <source>
        <dbReference type="ARBA" id="ARBA00023002"/>
    </source>
</evidence>
<reference evidence="10" key="1">
    <citation type="submission" date="2021-06" db="EMBL/GenBank/DDBJ databases">
        <authorList>
            <person name="Kallberg Y."/>
            <person name="Tangrot J."/>
            <person name="Rosling A."/>
        </authorList>
    </citation>
    <scope>NUCLEOTIDE SEQUENCE</scope>
    <source>
        <strain evidence="10">IN212</strain>
    </source>
</reference>
<evidence type="ECO:0000256" key="5">
    <source>
        <dbReference type="ARBA" id="ARBA00023065"/>
    </source>
</evidence>
<evidence type="ECO:0000256" key="2">
    <source>
        <dbReference type="ARBA" id="ARBA00022692"/>
    </source>
</evidence>
<evidence type="ECO:0000256" key="8">
    <source>
        <dbReference type="SAM" id="Phobius"/>
    </source>
</evidence>
<feature type="region of interest" description="Disordered" evidence="7">
    <location>
        <begin position="1"/>
        <end position="20"/>
    </location>
</feature>
<keyword evidence="4" id="KW-0560">Oxidoreductase</keyword>
<dbReference type="EMBL" id="CAJVPZ010052826">
    <property type="protein sequence ID" value="CAG8781045.1"/>
    <property type="molecule type" value="Genomic_DNA"/>
</dbReference>
<sequence>MSNIRNLETSAPGYNPYKGDSRYISEYETNRESFTTDITSSPENILYPEEVALHRYNSTKNVVPGPAVRKLARGDSVKQIPKLDKFDPTSGFNSSVTVKKPVTLIEKFQSWMINEAFGFTFITARSAALVLHVDAAMILFPVCRNLISVLRATPLNGIIPFDENIEFHKAIGWSLAFFTVVHTVSHWVNFYELAKAQNGGFVMWLQLNFATGPGATGYVMLISLGIMVYTATEKAR</sequence>
<comment type="caution">
    <text evidence="10">The sequence shown here is derived from an EMBL/GenBank/DDBJ whole genome shotgun (WGS) entry which is preliminary data.</text>
</comment>
<dbReference type="PANTHER" id="PTHR11972">
    <property type="entry name" value="NADPH OXIDASE"/>
    <property type="match status" value="1"/>
</dbReference>
<dbReference type="OrthoDB" id="167398at2759"/>
<dbReference type="GO" id="GO:0006952">
    <property type="term" value="P:defense response"/>
    <property type="evidence" value="ECO:0007669"/>
    <property type="project" value="TreeGrafter"/>
</dbReference>
<keyword evidence="3 8" id="KW-1133">Transmembrane helix</keyword>
<organism evidence="10 11">
    <name type="scientific">Racocetra fulgida</name>
    <dbReference type="NCBI Taxonomy" id="60492"/>
    <lineage>
        <taxon>Eukaryota</taxon>
        <taxon>Fungi</taxon>
        <taxon>Fungi incertae sedis</taxon>
        <taxon>Mucoromycota</taxon>
        <taxon>Glomeromycotina</taxon>
        <taxon>Glomeromycetes</taxon>
        <taxon>Diversisporales</taxon>
        <taxon>Gigasporaceae</taxon>
        <taxon>Racocetra</taxon>
    </lineage>
</organism>
<dbReference type="Proteomes" id="UP000789396">
    <property type="component" value="Unassembled WGS sequence"/>
</dbReference>
<dbReference type="PANTHER" id="PTHR11972:SF153">
    <property type="entry name" value="SUPEROXIDE-GENERATING NADPH OXIDASE HEAVY CHAIN SUBUNIT A"/>
    <property type="match status" value="1"/>
</dbReference>
<proteinExistence type="predicted"/>
<evidence type="ECO:0000256" key="7">
    <source>
        <dbReference type="SAM" id="MobiDB-lite"/>
    </source>
</evidence>
<gene>
    <name evidence="10" type="ORF">RFULGI_LOCUS15825</name>
</gene>
<keyword evidence="2 8" id="KW-0812">Transmembrane</keyword>
<name>A0A9N9JIK9_9GLOM</name>
<dbReference type="InterPro" id="IPR050369">
    <property type="entry name" value="RBOH/FRE"/>
</dbReference>
<dbReference type="GO" id="GO:0042554">
    <property type="term" value="P:superoxide anion generation"/>
    <property type="evidence" value="ECO:0007669"/>
    <property type="project" value="TreeGrafter"/>
</dbReference>
<dbReference type="GO" id="GO:0016175">
    <property type="term" value="F:superoxide-generating NAD(P)H oxidase activity"/>
    <property type="evidence" value="ECO:0007669"/>
    <property type="project" value="TreeGrafter"/>
</dbReference>
<dbReference type="GO" id="GO:0006811">
    <property type="term" value="P:monoatomic ion transport"/>
    <property type="evidence" value="ECO:0007669"/>
    <property type="project" value="UniProtKB-KW"/>
</dbReference>
<evidence type="ECO:0000256" key="1">
    <source>
        <dbReference type="ARBA" id="ARBA00004141"/>
    </source>
</evidence>
<keyword evidence="11" id="KW-1185">Reference proteome</keyword>
<keyword evidence="6 8" id="KW-0472">Membrane</keyword>
<feature type="domain" description="Ferric oxidoreductase" evidence="9">
    <location>
        <begin position="137"/>
        <end position="236"/>
    </location>
</feature>
<keyword evidence="5" id="KW-0406">Ion transport</keyword>
<evidence type="ECO:0000256" key="3">
    <source>
        <dbReference type="ARBA" id="ARBA00022989"/>
    </source>
</evidence>